<reference evidence="2" key="1">
    <citation type="thesis" date="2020" institute="ProQuest LLC" country="789 East Eisenhower Parkway, Ann Arbor, MI, USA">
        <title>Comparative Genomics and Chromosome Evolution.</title>
        <authorList>
            <person name="Mudd A.B."/>
        </authorList>
    </citation>
    <scope>NUCLEOTIDE SEQUENCE</scope>
    <source>
        <strain evidence="2">237g6f4</strain>
        <tissue evidence="2">Blood</tissue>
    </source>
</reference>
<dbReference type="EMBL" id="WNYA01000009">
    <property type="protein sequence ID" value="KAG8555203.1"/>
    <property type="molecule type" value="Genomic_DNA"/>
</dbReference>
<sequence length="109" mass="12417">MKYRQYDWPIGFLCQPDGWSPRRSKADAVRAQSFRPLKGDLGLIEASHFKSIFLSRIREGSQRRAVALTDESNTRWSGGDRHGVESRTSPSPGHLPTRVKDCKPSRLTY</sequence>
<evidence type="ECO:0000256" key="1">
    <source>
        <dbReference type="SAM" id="MobiDB-lite"/>
    </source>
</evidence>
<organism evidence="2 3">
    <name type="scientific">Engystomops pustulosus</name>
    <name type="common">Tungara frog</name>
    <name type="synonym">Physalaemus pustulosus</name>
    <dbReference type="NCBI Taxonomy" id="76066"/>
    <lineage>
        <taxon>Eukaryota</taxon>
        <taxon>Metazoa</taxon>
        <taxon>Chordata</taxon>
        <taxon>Craniata</taxon>
        <taxon>Vertebrata</taxon>
        <taxon>Euteleostomi</taxon>
        <taxon>Amphibia</taxon>
        <taxon>Batrachia</taxon>
        <taxon>Anura</taxon>
        <taxon>Neobatrachia</taxon>
        <taxon>Hyloidea</taxon>
        <taxon>Leptodactylidae</taxon>
        <taxon>Leiuperinae</taxon>
        <taxon>Engystomops</taxon>
    </lineage>
</organism>
<protein>
    <submittedName>
        <fullName evidence="2">Uncharacterized protein</fullName>
    </submittedName>
</protein>
<keyword evidence="3" id="KW-1185">Reference proteome</keyword>
<dbReference type="AlphaFoldDB" id="A0AAV7A936"/>
<proteinExistence type="predicted"/>
<feature type="compositionally biased region" description="Basic and acidic residues" evidence="1">
    <location>
        <begin position="98"/>
        <end position="109"/>
    </location>
</feature>
<comment type="caution">
    <text evidence="2">The sequence shown here is derived from an EMBL/GenBank/DDBJ whole genome shotgun (WGS) entry which is preliminary data.</text>
</comment>
<evidence type="ECO:0000313" key="3">
    <source>
        <dbReference type="Proteomes" id="UP000824782"/>
    </source>
</evidence>
<dbReference type="Proteomes" id="UP000824782">
    <property type="component" value="Unassembled WGS sequence"/>
</dbReference>
<name>A0AAV7A936_ENGPU</name>
<accession>A0AAV7A936</accession>
<gene>
    <name evidence="2" type="ORF">GDO81_017612</name>
</gene>
<evidence type="ECO:0000313" key="2">
    <source>
        <dbReference type="EMBL" id="KAG8555203.1"/>
    </source>
</evidence>
<feature type="region of interest" description="Disordered" evidence="1">
    <location>
        <begin position="65"/>
        <end position="109"/>
    </location>
</feature>